<dbReference type="OrthoDB" id="4481258at2"/>
<dbReference type="PANTHER" id="PTHR39087">
    <property type="entry name" value="UPF0104 MEMBRANE PROTEIN MJ1595"/>
    <property type="match status" value="1"/>
</dbReference>
<protein>
    <submittedName>
        <fullName evidence="7">Flippase-like domain-containing protein</fullName>
    </submittedName>
</protein>
<evidence type="ECO:0000256" key="1">
    <source>
        <dbReference type="ARBA" id="ARBA00004651"/>
    </source>
</evidence>
<dbReference type="InterPro" id="IPR022791">
    <property type="entry name" value="L-PG_synthase/AglD"/>
</dbReference>
<reference evidence="7 8" key="1">
    <citation type="submission" date="2019-09" db="EMBL/GenBank/DDBJ databases">
        <title>Mumia zhuanghuii sp. nov. isolated from the intestinal contents of plateau pika (Ochotona curzoniae) in the Qinghai-Tibet plateau of China.</title>
        <authorList>
            <person name="Tian Z."/>
        </authorList>
    </citation>
    <scope>NUCLEOTIDE SEQUENCE [LARGE SCALE GENOMIC DNA]</scope>
    <source>
        <strain evidence="8">350</strain>
    </source>
</reference>
<dbReference type="GO" id="GO:0005886">
    <property type="term" value="C:plasma membrane"/>
    <property type="evidence" value="ECO:0007669"/>
    <property type="project" value="UniProtKB-SubCell"/>
</dbReference>
<dbReference type="NCBIfam" id="TIGR00374">
    <property type="entry name" value="flippase-like domain"/>
    <property type="match status" value="1"/>
</dbReference>
<feature type="transmembrane region" description="Helical" evidence="6">
    <location>
        <begin position="277"/>
        <end position="310"/>
    </location>
</feature>
<keyword evidence="5 6" id="KW-0472">Membrane</keyword>
<dbReference type="Proteomes" id="UP000307768">
    <property type="component" value="Unassembled WGS sequence"/>
</dbReference>
<evidence type="ECO:0000256" key="3">
    <source>
        <dbReference type="ARBA" id="ARBA00022692"/>
    </source>
</evidence>
<evidence type="ECO:0000256" key="6">
    <source>
        <dbReference type="SAM" id="Phobius"/>
    </source>
</evidence>
<feature type="transmembrane region" description="Helical" evidence="6">
    <location>
        <begin position="50"/>
        <end position="68"/>
    </location>
</feature>
<sequence length="355" mass="36607">MGISAGAIVRRWGGRAVGLAVTGVGLYVVAPSLLTMFDAWPQLADVEVHWFAVLALLELGSFAALWWLTRIALTPGRRPSRSADHLTPPAPPGWGTLAVAQMAGNAASKVIPGGPAAGAVVQGKILVASGQPGGAVASAMASTGLLGTAVLMLLPVLTIPALLIGPPPAEQLQLGLLVSLIIATVIVAVGVTAFTWPRVVEAVGAAVGAVVHLVRRKVTADRVAEILLVERDRIVVAFSGRWWQAVVAAAANRMFDYAALVAALVAFGAHARPSEVLLAYVVAQAFAIIPITPGGVGFVDAGLTALLVVIGVPADTAVIGTLLYRLFSFWLPIPIGVGAWGWWTLHQRSGDPSTA</sequence>
<evidence type="ECO:0000313" key="7">
    <source>
        <dbReference type="EMBL" id="KAA1423803.1"/>
    </source>
</evidence>
<evidence type="ECO:0000313" key="8">
    <source>
        <dbReference type="Proteomes" id="UP000307768"/>
    </source>
</evidence>
<accession>A0A5Q6S0D6</accession>
<evidence type="ECO:0000256" key="4">
    <source>
        <dbReference type="ARBA" id="ARBA00022989"/>
    </source>
</evidence>
<evidence type="ECO:0000256" key="5">
    <source>
        <dbReference type="ARBA" id="ARBA00023136"/>
    </source>
</evidence>
<keyword evidence="2" id="KW-1003">Cell membrane</keyword>
<keyword evidence="3 6" id="KW-0812">Transmembrane</keyword>
<feature type="transmembrane region" description="Helical" evidence="6">
    <location>
        <begin position="12"/>
        <end position="30"/>
    </location>
</feature>
<feature type="transmembrane region" description="Helical" evidence="6">
    <location>
        <begin position="322"/>
        <end position="343"/>
    </location>
</feature>
<gene>
    <name evidence="7" type="ORF">FE697_009580</name>
</gene>
<feature type="transmembrane region" description="Helical" evidence="6">
    <location>
        <begin position="145"/>
        <end position="164"/>
    </location>
</feature>
<feature type="transmembrane region" description="Helical" evidence="6">
    <location>
        <begin position="176"/>
        <end position="196"/>
    </location>
</feature>
<comment type="subcellular location">
    <subcellularLocation>
        <location evidence="1">Cell membrane</location>
        <topology evidence="1">Multi-pass membrane protein</topology>
    </subcellularLocation>
</comment>
<dbReference type="Pfam" id="PF03706">
    <property type="entry name" value="LPG_synthase_TM"/>
    <property type="match status" value="1"/>
</dbReference>
<dbReference type="AlphaFoldDB" id="A0A5Q6S0D6"/>
<dbReference type="EMBL" id="VDFQ02000002">
    <property type="protein sequence ID" value="KAA1423803.1"/>
    <property type="molecule type" value="Genomic_DNA"/>
</dbReference>
<keyword evidence="4 6" id="KW-1133">Transmembrane helix</keyword>
<dbReference type="PANTHER" id="PTHR39087:SF2">
    <property type="entry name" value="UPF0104 MEMBRANE PROTEIN MJ1595"/>
    <property type="match status" value="1"/>
</dbReference>
<dbReference type="RefSeq" id="WP_149769322.1">
    <property type="nucleotide sequence ID" value="NZ_VDFQ02000002.1"/>
</dbReference>
<name>A0A5Q6S0D6_9ACTN</name>
<evidence type="ECO:0000256" key="2">
    <source>
        <dbReference type="ARBA" id="ARBA00022475"/>
    </source>
</evidence>
<organism evidence="7 8">
    <name type="scientific">Mumia zhuanghuii</name>
    <dbReference type="NCBI Taxonomy" id="2585211"/>
    <lineage>
        <taxon>Bacteria</taxon>
        <taxon>Bacillati</taxon>
        <taxon>Actinomycetota</taxon>
        <taxon>Actinomycetes</taxon>
        <taxon>Propionibacteriales</taxon>
        <taxon>Nocardioidaceae</taxon>
        <taxon>Mumia</taxon>
    </lineage>
</organism>
<proteinExistence type="predicted"/>
<comment type="caution">
    <text evidence="7">The sequence shown here is derived from an EMBL/GenBank/DDBJ whole genome shotgun (WGS) entry which is preliminary data.</text>
</comment>